<feature type="binding site" evidence="5">
    <location>
        <begin position="124"/>
        <end position="129"/>
    </location>
    <ligand>
        <name>S-adenosyl-L-methionine</name>
        <dbReference type="ChEBI" id="CHEBI:59789"/>
    </ligand>
</feature>
<dbReference type="InterPro" id="IPR029026">
    <property type="entry name" value="tRNA_m1G_MTases_N"/>
</dbReference>
<comment type="subunit">
    <text evidence="5">Homodimer.</text>
</comment>
<keyword evidence="5" id="KW-0698">rRNA processing</keyword>
<dbReference type="InterPro" id="IPR029028">
    <property type="entry name" value="Alpha/beta_knot_MTases"/>
</dbReference>
<dbReference type="NCBIfam" id="NF000990">
    <property type="entry name" value="PRK00103.2-4"/>
    <property type="match status" value="1"/>
</dbReference>
<reference evidence="7" key="1">
    <citation type="submission" date="2016-10" db="EMBL/GenBank/DDBJ databases">
        <authorList>
            <person name="Varghese N."/>
            <person name="Submissions S."/>
        </authorList>
    </citation>
    <scope>NUCLEOTIDE SEQUENCE [LARGE SCALE GENOMIC DNA]</scope>
    <source>
        <strain evidence="7">DSM 18733</strain>
    </source>
</reference>
<dbReference type="Pfam" id="PF02590">
    <property type="entry name" value="SPOUT_MTase"/>
    <property type="match status" value="1"/>
</dbReference>
<dbReference type="GO" id="GO:0005737">
    <property type="term" value="C:cytoplasm"/>
    <property type="evidence" value="ECO:0007669"/>
    <property type="project" value="UniProtKB-SubCell"/>
</dbReference>
<dbReference type="PANTHER" id="PTHR33603">
    <property type="entry name" value="METHYLTRANSFERASE"/>
    <property type="match status" value="1"/>
</dbReference>
<protein>
    <recommendedName>
        <fullName evidence="5">Ribosomal RNA large subunit methyltransferase H</fullName>
        <ecNumber evidence="5">2.1.1.177</ecNumber>
    </recommendedName>
    <alternativeName>
        <fullName evidence="5">23S rRNA (pseudouridine1915-N3)-methyltransferase</fullName>
    </alternativeName>
    <alternativeName>
        <fullName evidence="5">23S rRNA m3Psi1915 methyltransferase</fullName>
    </alternativeName>
    <alternativeName>
        <fullName evidence="5">rRNA (pseudouridine-N3-)-methyltransferase RlmH</fullName>
    </alternativeName>
</protein>
<evidence type="ECO:0000256" key="5">
    <source>
        <dbReference type="HAMAP-Rule" id="MF_00658"/>
    </source>
</evidence>
<feature type="binding site" evidence="5">
    <location>
        <position position="105"/>
    </location>
    <ligand>
        <name>S-adenosyl-L-methionine</name>
        <dbReference type="ChEBI" id="CHEBI:59789"/>
    </ligand>
</feature>
<organism evidence="6 7">
    <name type="scientific">Olivibacter domesticus</name>
    <name type="common">Pseudosphingobacterium domesticum</name>
    <dbReference type="NCBI Taxonomy" id="407022"/>
    <lineage>
        <taxon>Bacteria</taxon>
        <taxon>Pseudomonadati</taxon>
        <taxon>Bacteroidota</taxon>
        <taxon>Sphingobacteriia</taxon>
        <taxon>Sphingobacteriales</taxon>
        <taxon>Sphingobacteriaceae</taxon>
        <taxon>Olivibacter</taxon>
    </lineage>
</organism>
<name>A0A1H7YAH3_OLID1</name>
<dbReference type="EC" id="2.1.1.177" evidence="5"/>
<comment type="catalytic activity">
    <reaction evidence="5">
        <text>pseudouridine(1915) in 23S rRNA + S-adenosyl-L-methionine = N(3)-methylpseudouridine(1915) in 23S rRNA + S-adenosyl-L-homocysteine + H(+)</text>
        <dbReference type="Rhea" id="RHEA:42752"/>
        <dbReference type="Rhea" id="RHEA-COMP:10221"/>
        <dbReference type="Rhea" id="RHEA-COMP:10222"/>
        <dbReference type="ChEBI" id="CHEBI:15378"/>
        <dbReference type="ChEBI" id="CHEBI:57856"/>
        <dbReference type="ChEBI" id="CHEBI:59789"/>
        <dbReference type="ChEBI" id="CHEBI:65314"/>
        <dbReference type="ChEBI" id="CHEBI:74486"/>
        <dbReference type="EC" id="2.1.1.177"/>
    </reaction>
</comment>
<keyword evidence="1 5" id="KW-0489">Methyltransferase</keyword>
<comment type="function">
    <text evidence="5">Specifically methylates the pseudouridine at position 1915 (m3Psi1915) in 23S rRNA.</text>
</comment>
<dbReference type="AlphaFoldDB" id="A0A1H7YAH3"/>
<proteinExistence type="inferred from homology"/>
<dbReference type="HAMAP" id="MF_00658">
    <property type="entry name" value="23SrRNA_methyltr_H"/>
    <property type="match status" value="1"/>
</dbReference>
<dbReference type="OrthoDB" id="9806643at2"/>
<evidence type="ECO:0000256" key="2">
    <source>
        <dbReference type="ARBA" id="ARBA00022679"/>
    </source>
</evidence>
<comment type="similarity">
    <text evidence="4 5">Belongs to the RNA methyltransferase RlmH family.</text>
</comment>
<dbReference type="GO" id="GO:0070038">
    <property type="term" value="F:rRNA (pseudouridine-N3-)-methyltransferase activity"/>
    <property type="evidence" value="ECO:0007669"/>
    <property type="project" value="UniProtKB-UniRule"/>
</dbReference>
<gene>
    <name evidence="5" type="primary">rlmH</name>
    <name evidence="6" type="ORF">SAMN05661044_05189</name>
</gene>
<dbReference type="InterPro" id="IPR003742">
    <property type="entry name" value="RlmH-like"/>
</dbReference>
<dbReference type="PIRSF" id="PIRSF004505">
    <property type="entry name" value="MT_bac"/>
    <property type="match status" value="1"/>
</dbReference>
<evidence type="ECO:0000313" key="6">
    <source>
        <dbReference type="EMBL" id="SEM43236.1"/>
    </source>
</evidence>
<dbReference type="PANTHER" id="PTHR33603:SF1">
    <property type="entry name" value="RIBOSOMAL RNA LARGE SUBUNIT METHYLTRANSFERASE H"/>
    <property type="match status" value="1"/>
</dbReference>
<evidence type="ECO:0000256" key="4">
    <source>
        <dbReference type="ARBA" id="ARBA00038303"/>
    </source>
</evidence>
<keyword evidence="2 5" id="KW-0808">Transferase</keyword>
<dbReference type="EMBL" id="FOAF01000012">
    <property type="protein sequence ID" value="SEM43236.1"/>
    <property type="molecule type" value="Genomic_DNA"/>
</dbReference>
<dbReference type="SUPFAM" id="SSF75217">
    <property type="entry name" value="alpha/beta knot"/>
    <property type="match status" value="1"/>
</dbReference>
<evidence type="ECO:0000256" key="3">
    <source>
        <dbReference type="ARBA" id="ARBA00022691"/>
    </source>
</evidence>
<keyword evidence="5" id="KW-0963">Cytoplasm</keyword>
<dbReference type="Proteomes" id="UP000199421">
    <property type="component" value="Unassembled WGS sequence"/>
</dbReference>
<keyword evidence="3 5" id="KW-0949">S-adenosyl-L-methionine</keyword>
<sequence length="157" mass="18340">MRISLICIGKTDESYLNMGIEKYVNRLKHYVNFTLTIIPDIKNTKNLTQEQQKSKEAEQLLKQINATDTVVLLDERGSIFKSIDFAKYLDKKMISSTQHLVFIIGGPYGFDNSMYDRAQSKLSLSSMTFSHQMIRLFFIEQLYRAYTILRGEPYHHE</sequence>
<accession>A0A1H7YAH3</accession>
<dbReference type="STRING" id="407022.SAMN05661044_05189"/>
<feature type="binding site" evidence="5">
    <location>
        <position position="73"/>
    </location>
    <ligand>
        <name>S-adenosyl-L-methionine</name>
        <dbReference type="ChEBI" id="CHEBI:59789"/>
    </ligand>
</feature>
<dbReference type="Gene3D" id="3.40.1280.10">
    <property type="match status" value="1"/>
</dbReference>
<comment type="subcellular location">
    <subcellularLocation>
        <location evidence="5">Cytoplasm</location>
    </subcellularLocation>
</comment>
<dbReference type="RefSeq" id="WP_093331730.1">
    <property type="nucleotide sequence ID" value="NZ_FOAF01000012.1"/>
</dbReference>
<evidence type="ECO:0000313" key="7">
    <source>
        <dbReference type="Proteomes" id="UP000199421"/>
    </source>
</evidence>
<keyword evidence="7" id="KW-1185">Reference proteome</keyword>
<evidence type="ECO:0000256" key="1">
    <source>
        <dbReference type="ARBA" id="ARBA00022603"/>
    </source>
</evidence>
<dbReference type="CDD" id="cd18081">
    <property type="entry name" value="RlmH-like"/>
    <property type="match status" value="1"/>
</dbReference>